<dbReference type="RefSeq" id="WP_124906771.1">
    <property type="nucleotide sequence ID" value="NZ_RQJP01000002.1"/>
</dbReference>
<keyword evidence="2" id="KW-1185">Reference proteome</keyword>
<organism evidence="1 2">
    <name type="scientific">Larkinella knui</name>
    <dbReference type="NCBI Taxonomy" id="2025310"/>
    <lineage>
        <taxon>Bacteria</taxon>
        <taxon>Pseudomonadati</taxon>
        <taxon>Bacteroidota</taxon>
        <taxon>Cytophagia</taxon>
        <taxon>Cytophagales</taxon>
        <taxon>Spirosomataceae</taxon>
        <taxon>Larkinella</taxon>
    </lineage>
</organism>
<evidence type="ECO:0000313" key="2">
    <source>
        <dbReference type="Proteomes" id="UP000274271"/>
    </source>
</evidence>
<accession>A0A3P1CPA8</accession>
<protein>
    <recommendedName>
        <fullName evidence="3">DUF4411 family protein</fullName>
    </recommendedName>
</protein>
<dbReference type="OrthoDB" id="1078742at2"/>
<dbReference type="AlphaFoldDB" id="A0A3P1CPA8"/>
<sequence>MNAIIDTSSLRALVRYYLPFDKNDSLKNLFKSNFENGSLIILDVVANEAKYQAKKAISTNLEFIYNSSNAKKITSTSSLVPTAKFHRRLDNEFCDHDYLRGKGIVQGDALYQAIKTEYLKSADAKIILYADAQIKGQTLLLESETKLLLFLRNRVLAMTINPLRKYQLYAVYCL</sequence>
<evidence type="ECO:0008006" key="3">
    <source>
        <dbReference type="Google" id="ProtNLM"/>
    </source>
</evidence>
<proteinExistence type="predicted"/>
<dbReference type="EMBL" id="RQJP01000002">
    <property type="protein sequence ID" value="RRB15167.1"/>
    <property type="molecule type" value="Genomic_DNA"/>
</dbReference>
<name>A0A3P1CPA8_9BACT</name>
<dbReference type="Proteomes" id="UP000274271">
    <property type="component" value="Unassembled WGS sequence"/>
</dbReference>
<evidence type="ECO:0000313" key="1">
    <source>
        <dbReference type="EMBL" id="RRB15167.1"/>
    </source>
</evidence>
<gene>
    <name evidence="1" type="ORF">EHT87_11515</name>
</gene>
<reference evidence="1 2" key="1">
    <citation type="submission" date="2018-11" db="EMBL/GenBank/DDBJ databases">
        <authorList>
            <person name="Zhou Z."/>
            <person name="Wang G."/>
        </authorList>
    </citation>
    <scope>NUCLEOTIDE SEQUENCE [LARGE SCALE GENOMIC DNA]</scope>
    <source>
        <strain evidence="1 2">KCTC42998</strain>
    </source>
</reference>
<comment type="caution">
    <text evidence="1">The sequence shown here is derived from an EMBL/GenBank/DDBJ whole genome shotgun (WGS) entry which is preliminary data.</text>
</comment>